<reference evidence="2" key="1">
    <citation type="journal article" date="2022" name="Mol. Ecol. Resour.">
        <title>The genomes of chicory, endive, great burdock and yacon provide insights into Asteraceae palaeo-polyploidization history and plant inulin production.</title>
        <authorList>
            <person name="Fan W."/>
            <person name="Wang S."/>
            <person name="Wang H."/>
            <person name="Wang A."/>
            <person name="Jiang F."/>
            <person name="Liu H."/>
            <person name="Zhao H."/>
            <person name="Xu D."/>
            <person name="Zhang Y."/>
        </authorList>
    </citation>
    <scope>NUCLEOTIDE SEQUENCE [LARGE SCALE GENOMIC DNA]</scope>
    <source>
        <strain evidence="2">cv. Punajuju</strain>
    </source>
</reference>
<dbReference type="EMBL" id="CM042015">
    <property type="protein sequence ID" value="KAI3710339.1"/>
    <property type="molecule type" value="Genomic_DNA"/>
</dbReference>
<sequence length="175" mass="19655">MAHIEVEEIGMVSDISEGSSNGEGLLPKPIRGVRNGSLPPFVINLYDLVSNKATDSIISWVRDHDLALTETQVHGGATSFTIRNEHDFISNLLPKMSKSNNFDSFITQLNNYKLERESKELDLELNKFKEYVDDTIANQKRIVQAMANVIKSTFGQHHDAHCAHMSNEQENDNKG</sequence>
<proteinExistence type="predicted"/>
<evidence type="ECO:0000313" key="2">
    <source>
        <dbReference type="Proteomes" id="UP001055811"/>
    </source>
</evidence>
<protein>
    <submittedName>
        <fullName evidence="1">Uncharacterized protein</fullName>
    </submittedName>
</protein>
<accession>A0ACB9AJE0</accession>
<gene>
    <name evidence="1" type="ORF">L2E82_40117</name>
</gene>
<organism evidence="1 2">
    <name type="scientific">Cichorium intybus</name>
    <name type="common">Chicory</name>
    <dbReference type="NCBI Taxonomy" id="13427"/>
    <lineage>
        <taxon>Eukaryota</taxon>
        <taxon>Viridiplantae</taxon>
        <taxon>Streptophyta</taxon>
        <taxon>Embryophyta</taxon>
        <taxon>Tracheophyta</taxon>
        <taxon>Spermatophyta</taxon>
        <taxon>Magnoliopsida</taxon>
        <taxon>eudicotyledons</taxon>
        <taxon>Gunneridae</taxon>
        <taxon>Pentapetalae</taxon>
        <taxon>asterids</taxon>
        <taxon>campanulids</taxon>
        <taxon>Asterales</taxon>
        <taxon>Asteraceae</taxon>
        <taxon>Cichorioideae</taxon>
        <taxon>Cichorieae</taxon>
        <taxon>Cichoriinae</taxon>
        <taxon>Cichorium</taxon>
    </lineage>
</organism>
<dbReference type="Proteomes" id="UP001055811">
    <property type="component" value="Linkage Group LG07"/>
</dbReference>
<name>A0ACB9AJE0_CICIN</name>
<reference evidence="1 2" key="2">
    <citation type="journal article" date="2022" name="Mol. Ecol. Resour.">
        <title>The genomes of chicory, endive, great burdock and yacon provide insights into Asteraceae paleo-polyploidization history and plant inulin production.</title>
        <authorList>
            <person name="Fan W."/>
            <person name="Wang S."/>
            <person name="Wang H."/>
            <person name="Wang A."/>
            <person name="Jiang F."/>
            <person name="Liu H."/>
            <person name="Zhao H."/>
            <person name="Xu D."/>
            <person name="Zhang Y."/>
        </authorList>
    </citation>
    <scope>NUCLEOTIDE SEQUENCE [LARGE SCALE GENOMIC DNA]</scope>
    <source>
        <strain evidence="2">cv. Punajuju</strain>
        <tissue evidence="1">Leaves</tissue>
    </source>
</reference>
<comment type="caution">
    <text evidence="1">The sequence shown here is derived from an EMBL/GenBank/DDBJ whole genome shotgun (WGS) entry which is preliminary data.</text>
</comment>
<keyword evidence="2" id="KW-1185">Reference proteome</keyword>
<evidence type="ECO:0000313" key="1">
    <source>
        <dbReference type="EMBL" id="KAI3710339.1"/>
    </source>
</evidence>